<dbReference type="PANTHER" id="PTHR14611">
    <property type="entry name" value="TECTONIC FAMILY MEMBER"/>
    <property type="match status" value="1"/>
</dbReference>
<dbReference type="AlphaFoldDB" id="A0A8J1UW69"/>
<evidence type="ECO:0000256" key="1">
    <source>
        <dbReference type="ARBA" id="ARBA00007633"/>
    </source>
</evidence>
<keyword evidence="8" id="KW-1185">Reference proteome</keyword>
<keyword evidence="3" id="KW-0970">Cilium biogenesis/degradation</keyword>
<comment type="caution">
    <text evidence="7">The sequence shown here is derived from an EMBL/GenBank/DDBJ whole genome shotgun (WGS) entry which is preliminary data.</text>
</comment>
<keyword evidence="2" id="KW-0732">Signal</keyword>
<feature type="non-terminal residue" evidence="7">
    <location>
        <position position="1"/>
    </location>
</feature>
<comment type="similarity">
    <text evidence="1">Belongs to the tectonic family.</text>
</comment>
<evidence type="ECO:0000313" key="7">
    <source>
        <dbReference type="EMBL" id="CAH1800701.1"/>
    </source>
</evidence>
<reference evidence="7" key="1">
    <citation type="submission" date="2022-03" db="EMBL/GenBank/DDBJ databases">
        <authorList>
            <person name="Martin C."/>
        </authorList>
    </citation>
    <scope>NUCLEOTIDE SEQUENCE</scope>
</reference>
<dbReference type="Pfam" id="PF25752">
    <property type="entry name" value="DUF1619_N"/>
    <property type="match status" value="1"/>
</dbReference>
<dbReference type="InterPro" id="IPR057724">
    <property type="entry name" value="TCTN1-3_N"/>
</dbReference>
<evidence type="ECO:0000313" key="8">
    <source>
        <dbReference type="Proteomes" id="UP000749559"/>
    </source>
</evidence>
<keyword evidence="4" id="KW-0325">Glycoprotein</keyword>
<evidence type="ECO:0000259" key="5">
    <source>
        <dbReference type="Pfam" id="PF07773"/>
    </source>
</evidence>
<dbReference type="InterPro" id="IPR011677">
    <property type="entry name" value="TCTN1-3_dom"/>
</dbReference>
<organism evidence="7 8">
    <name type="scientific">Owenia fusiformis</name>
    <name type="common">Polychaete worm</name>
    <dbReference type="NCBI Taxonomy" id="6347"/>
    <lineage>
        <taxon>Eukaryota</taxon>
        <taxon>Metazoa</taxon>
        <taxon>Spiralia</taxon>
        <taxon>Lophotrochozoa</taxon>
        <taxon>Annelida</taxon>
        <taxon>Polychaeta</taxon>
        <taxon>Sedentaria</taxon>
        <taxon>Canalipalpata</taxon>
        <taxon>Sabellida</taxon>
        <taxon>Oweniida</taxon>
        <taxon>Oweniidae</taxon>
        <taxon>Owenia</taxon>
    </lineage>
</organism>
<feature type="domain" description="Tectonic-1-3 N-terminal" evidence="6">
    <location>
        <begin position="437"/>
        <end position="525"/>
    </location>
</feature>
<dbReference type="OrthoDB" id="9282501at2759"/>
<evidence type="ECO:0000256" key="3">
    <source>
        <dbReference type="ARBA" id="ARBA00022794"/>
    </source>
</evidence>
<dbReference type="GO" id="GO:0060271">
    <property type="term" value="P:cilium assembly"/>
    <property type="evidence" value="ECO:0007669"/>
    <property type="project" value="TreeGrafter"/>
</dbReference>
<dbReference type="InterPro" id="IPR040354">
    <property type="entry name" value="TCTN1-3"/>
</dbReference>
<proteinExistence type="inferred from homology"/>
<name>A0A8J1UW69_OWEFU</name>
<evidence type="ECO:0008006" key="9">
    <source>
        <dbReference type="Google" id="ProtNLM"/>
    </source>
</evidence>
<gene>
    <name evidence="7" type="ORF">OFUS_LOCUS24556</name>
</gene>
<feature type="domain" description="Tectonic-1-3" evidence="5">
    <location>
        <begin position="568"/>
        <end position="791"/>
    </location>
</feature>
<protein>
    <recommendedName>
        <fullName evidence="9">Tectonic domain-containing protein</fullName>
    </recommendedName>
</protein>
<feature type="domain" description="Tectonic-1-3" evidence="5">
    <location>
        <begin position="871"/>
        <end position="1104"/>
    </location>
</feature>
<sequence length="1121" mass="121411">MNRLSSISIILLIHQLILQVSSLGNGLVYIDSVDGDGVGVNNNGSYTVTINAPNGVVKVSIVALDSDSVSQPILGTVRVSCELAPQTAGYSSTSFTPIILSNAARQGDVNFVGNNAGRMTSLQCWGESVSPTGDPQFTKSHSTSLPVEFTILPAGTVNFCSAIITVPKEFALFQSTFTLEFSEEVRGNNVTVNCTVQTSNITDQLNITIPSYQANVGVSTVQMQYTIEEHGSPTSVKCTALSDNNGRQFLADNSAGDPAMFVSAEGAVNLYPQVTQAQTTILKAFLVLENPVVETEVNFICQLTMVNDTTEALDIALNPLCVTPKTDRVTASLPTGTTSSPIGNSTQIPYSWALKKTEIKFKPETRDLFHTIEIERSDVPEEWTRELVVVTCCAPSDSNNHPRYTNVSTALLLVAYMDPVLPVNWTNAPYVTGVSGESVVPNPAWVRVSPCPCDITVSLCDIGCCCDQDCTESEKSAFTCLDGIKGGATSDGPISQSCLAPRIDNWSSVMCIETANSAHLGYFYDTPSKVSSLQAYTLMAQMGKDSYTYQETGKRSTEENLPGTDRIGYKQGIMLKTRVLGEPGGSSTFTGYLTQPQETADGCLQTAPIHYLMDTESRCSYKVNADLCKEDSVLSAAMYIQSSTQSQPPCPRSPALLAQHGGSKLALTTTHYLCAEDYTAFVKSTENIEDMLKPNKASLFVLDLAPGCAIDSEGSTSCENGTEFVPIGDSFVNETQYARCTWDDSFTAPPLPIYNATTNMCHNAVVDVTYDIIWAGLEILQLNATIILADLPTVITNEINTTVRYTNEFNVTDPVSNETTVDRVESSYTKTTIVELPVVVTQPMKTRFLHNFSSNQTTESDIQNDVTARSGSPGYLLGKPLLSSVGMPFGSTVENVTSYNTDLAYQLALWNTDGSGLCVQAKKRGLKFGEDAQSGCLLRLNYSLLNDCDNLRRTVLNRQLAIMPSEYVRKFGDPDLDSSIDWLSIVREPFFINNTEDIAETNLALNITSGLNSTSAPESNSSISNKSTNDEVFQQLQGVCADVPATIYLQIFYAVTGELYGEDVHQITGAYIKFEPTTWSLGCSGVTSTMCSIDSDLVQSFTVNSVVKFIKVPAREPDPVT</sequence>
<evidence type="ECO:0000259" key="6">
    <source>
        <dbReference type="Pfam" id="PF25752"/>
    </source>
</evidence>
<dbReference type="Proteomes" id="UP000749559">
    <property type="component" value="Unassembled WGS sequence"/>
</dbReference>
<evidence type="ECO:0000256" key="4">
    <source>
        <dbReference type="ARBA" id="ARBA00023180"/>
    </source>
</evidence>
<evidence type="ECO:0000256" key="2">
    <source>
        <dbReference type="ARBA" id="ARBA00022729"/>
    </source>
</evidence>
<dbReference type="PANTHER" id="PTHR14611:SF6">
    <property type="entry name" value="TECTONIC-2"/>
    <property type="match status" value="1"/>
</dbReference>
<dbReference type="EMBL" id="CAIIXF020000012">
    <property type="protein sequence ID" value="CAH1800701.1"/>
    <property type="molecule type" value="Genomic_DNA"/>
</dbReference>
<dbReference type="Pfam" id="PF07773">
    <property type="entry name" value="TCTN_DUF1619"/>
    <property type="match status" value="2"/>
</dbReference>
<accession>A0A8J1UW69</accession>